<dbReference type="Pfam" id="PF01925">
    <property type="entry name" value="TauE"/>
    <property type="match status" value="1"/>
</dbReference>
<feature type="transmembrane region" description="Helical" evidence="5">
    <location>
        <begin position="203"/>
        <end position="224"/>
    </location>
</feature>
<keyword evidence="4 5" id="KW-0472">Membrane</keyword>
<dbReference type="EMBL" id="QPGR01000003">
    <property type="protein sequence ID" value="TBR81832.1"/>
    <property type="molecule type" value="Genomic_DNA"/>
</dbReference>
<evidence type="ECO:0000256" key="4">
    <source>
        <dbReference type="ARBA" id="ARBA00023136"/>
    </source>
</evidence>
<reference evidence="6 7" key="1">
    <citation type="submission" date="2018-07" db="EMBL/GenBank/DDBJ databases">
        <title>Campylobacter zealandensis sp. nov., isolated from birds and water in New Zealand.</title>
        <authorList>
            <person name="Wilkinson D.A."/>
            <person name="Biggs P.J."/>
            <person name="French N.P."/>
            <person name="Midwinter A.C."/>
        </authorList>
    </citation>
    <scope>NUCLEOTIDE SEQUENCE [LARGE SCALE GENOMIC DNA]</scope>
    <source>
        <strain evidence="6 7">B423b</strain>
    </source>
</reference>
<keyword evidence="2 5" id="KW-0812">Transmembrane</keyword>
<dbReference type="GO" id="GO:0005886">
    <property type="term" value="C:plasma membrane"/>
    <property type="evidence" value="ECO:0007669"/>
    <property type="project" value="UniProtKB-SubCell"/>
</dbReference>
<dbReference type="PANTHER" id="PTHR43701:SF2">
    <property type="entry name" value="MEMBRANE TRANSPORTER PROTEIN YJNA-RELATED"/>
    <property type="match status" value="1"/>
</dbReference>
<keyword evidence="5" id="KW-1003">Cell membrane</keyword>
<dbReference type="AlphaFoldDB" id="A0A4Q9JV41"/>
<accession>A0A4Q9JV41</accession>
<keyword evidence="3 5" id="KW-1133">Transmembrane helix</keyword>
<feature type="transmembrane region" description="Helical" evidence="5">
    <location>
        <begin position="6"/>
        <end position="31"/>
    </location>
</feature>
<sequence>MDFMDLPYFIIGIISGMASGLFGIGGGMIIVPTMLILGASSHSAIGISVLQMIFAAIFGSYLNYKKKNLNLKDGIYIGLGGLLGASFSGILLKYLSDVSLTSIFLGVSCISFIKYAFGIKENVIQNNKSALQKNIILFIAGAFTGIFAISLGIGGGLLIAPILAYFLGYDSKKVVSLSLFFVIFASISGIISFSNSNIIDNEVIHKGIIVGIASMIGVFIGIKIIEKMKISSHRKILLCIYALSILATTHSLLKKLGIIVF</sequence>
<evidence type="ECO:0000256" key="2">
    <source>
        <dbReference type="ARBA" id="ARBA00022692"/>
    </source>
</evidence>
<dbReference type="PANTHER" id="PTHR43701">
    <property type="entry name" value="MEMBRANE TRANSPORTER PROTEIN MJ0441-RELATED"/>
    <property type="match status" value="1"/>
</dbReference>
<dbReference type="RefSeq" id="WP_131163805.1">
    <property type="nucleotide sequence ID" value="NZ_CP076657.1"/>
</dbReference>
<gene>
    <name evidence="6" type="ORF">DU473_02845</name>
</gene>
<dbReference type="InterPro" id="IPR002781">
    <property type="entry name" value="TM_pro_TauE-like"/>
</dbReference>
<dbReference type="Proteomes" id="UP000292583">
    <property type="component" value="Unassembled WGS sequence"/>
</dbReference>
<evidence type="ECO:0000256" key="3">
    <source>
        <dbReference type="ARBA" id="ARBA00022989"/>
    </source>
</evidence>
<evidence type="ECO:0000256" key="5">
    <source>
        <dbReference type="RuleBase" id="RU363041"/>
    </source>
</evidence>
<dbReference type="InterPro" id="IPR051598">
    <property type="entry name" value="TSUP/Inactive_protease-like"/>
</dbReference>
<dbReference type="OrthoDB" id="5329774at2"/>
<comment type="caution">
    <text evidence="6">The sequence shown here is derived from an EMBL/GenBank/DDBJ whole genome shotgun (WGS) entry which is preliminary data.</text>
</comment>
<evidence type="ECO:0000313" key="7">
    <source>
        <dbReference type="Proteomes" id="UP000292583"/>
    </source>
</evidence>
<feature type="transmembrane region" description="Helical" evidence="5">
    <location>
        <begin position="174"/>
        <end position="191"/>
    </location>
</feature>
<feature type="transmembrane region" description="Helical" evidence="5">
    <location>
        <begin position="137"/>
        <end position="167"/>
    </location>
</feature>
<organism evidence="6 7">
    <name type="scientific">Campylobacter novaezeelandiae</name>
    <dbReference type="NCBI Taxonomy" id="2267891"/>
    <lineage>
        <taxon>Bacteria</taxon>
        <taxon>Pseudomonadati</taxon>
        <taxon>Campylobacterota</taxon>
        <taxon>Epsilonproteobacteria</taxon>
        <taxon>Campylobacterales</taxon>
        <taxon>Campylobacteraceae</taxon>
        <taxon>Campylobacter</taxon>
    </lineage>
</organism>
<keyword evidence="7" id="KW-1185">Reference proteome</keyword>
<feature type="transmembrane region" description="Helical" evidence="5">
    <location>
        <begin position="236"/>
        <end position="253"/>
    </location>
</feature>
<proteinExistence type="inferred from homology"/>
<comment type="subcellular location">
    <subcellularLocation>
        <location evidence="5">Cell membrane</location>
        <topology evidence="5">Multi-pass membrane protein</topology>
    </subcellularLocation>
    <subcellularLocation>
        <location evidence="1">Membrane</location>
        <topology evidence="1">Multi-pass membrane protein</topology>
    </subcellularLocation>
</comment>
<name>A0A4Q9JV41_9BACT</name>
<protein>
    <recommendedName>
        <fullName evidence="5">Probable membrane transporter protein</fullName>
    </recommendedName>
</protein>
<comment type="similarity">
    <text evidence="5">Belongs to the 4-toluene sulfonate uptake permease (TSUP) (TC 2.A.102) family.</text>
</comment>
<feature type="transmembrane region" description="Helical" evidence="5">
    <location>
        <begin position="99"/>
        <end position="117"/>
    </location>
</feature>
<evidence type="ECO:0000313" key="6">
    <source>
        <dbReference type="EMBL" id="TBR81832.1"/>
    </source>
</evidence>
<evidence type="ECO:0000256" key="1">
    <source>
        <dbReference type="ARBA" id="ARBA00004141"/>
    </source>
</evidence>
<feature type="transmembrane region" description="Helical" evidence="5">
    <location>
        <begin position="74"/>
        <end position="92"/>
    </location>
</feature>
<feature type="transmembrane region" description="Helical" evidence="5">
    <location>
        <begin position="43"/>
        <end position="62"/>
    </location>
</feature>